<evidence type="ECO:0000313" key="2">
    <source>
        <dbReference type="Proteomes" id="UP001163835"/>
    </source>
</evidence>
<comment type="caution">
    <text evidence="1">The sequence shown here is derived from an EMBL/GenBank/DDBJ whole genome shotgun (WGS) entry which is preliminary data.</text>
</comment>
<sequence length="251" mass="28432">QRRILNNSDSSCPFRELALSRQQVSGIQGPFAHLSRGAVFSALIFRGITFNTNALHETGHPGLFDTFEAWSQFKSQHAHRGERFICNPHAYGPTKGRVLGNDQQFWTSSQVLYEKLMGSNISFIGIWKFITYGKDDRKRKLFPSFGDLSAYLLAVDFVYAGHIPWPTLEEVAQAIAELSKGALHGLQKMGLLSMDRFGKEDVEKTFKALYSFLDEDEKFATVKKAVVFDLFMVEHALCKVSKDRVFENHSV</sequence>
<proteinExistence type="predicted"/>
<gene>
    <name evidence="1" type="ORF">F5876DRAFT_50292</name>
</gene>
<dbReference type="EMBL" id="MU795444">
    <property type="protein sequence ID" value="KAJ3806306.1"/>
    <property type="molecule type" value="Genomic_DNA"/>
</dbReference>
<dbReference type="Proteomes" id="UP001163835">
    <property type="component" value="Unassembled WGS sequence"/>
</dbReference>
<reference evidence="1" key="1">
    <citation type="submission" date="2022-09" db="EMBL/GenBank/DDBJ databases">
        <title>A Global Phylogenomic Analysis of the Shiitake Genus Lentinula.</title>
        <authorList>
            <consortium name="DOE Joint Genome Institute"/>
            <person name="Sierra-Patev S."/>
            <person name="Min B."/>
            <person name="Naranjo-Ortiz M."/>
            <person name="Looney B."/>
            <person name="Konkel Z."/>
            <person name="Slot J.C."/>
            <person name="Sakamoto Y."/>
            <person name="Steenwyk J.L."/>
            <person name="Rokas A."/>
            <person name="Carro J."/>
            <person name="Camarero S."/>
            <person name="Ferreira P."/>
            <person name="Molpeceres G."/>
            <person name="Ruiz-Duenas F.J."/>
            <person name="Serrano A."/>
            <person name="Henrissat B."/>
            <person name="Drula E."/>
            <person name="Hughes K.W."/>
            <person name="Mata J.L."/>
            <person name="Ishikawa N.K."/>
            <person name="Vargas-Isla R."/>
            <person name="Ushijima S."/>
            <person name="Smith C.A."/>
            <person name="Ahrendt S."/>
            <person name="Andreopoulos W."/>
            <person name="He G."/>
            <person name="Labutti K."/>
            <person name="Lipzen A."/>
            <person name="Ng V."/>
            <person name="Riley R."/>
            <person name="Sandor L."/>
            <person name="Barry K."/>
            <person name="Martinez A.T."/>
            <person name="Xiao Y."/>
            <person name="Gibbons J.G."/>
            <person name="Terashima K."/>
            <person name="Grigoriev I.V."/>
            <person name="Hibbett D.S."/>
        </authorList>
    </citation>
    <scope>NUCLEOTIDE SEQUENCE</scope>
    <source>
        <strain evidence="1">TMI1499</strain>
    </source>
</reference>
<keyword evidence="2" id="KW-1185">Reference proteome</keyword>
<evidence type="ECO:0000313" key="1">
    <source>
        <dbReference type="EMBL" id="KAJ3806306.1"/>
    </source>
</evidence>
<name>A0ACC1TNK9_9AGAR</name>
<organism evidence="1 2">
    <name type="scientific">Lentinula aff. lateritia</name>
    <dbReference type="NCBI Taxonomy" id="2804960"/>
    <lineage>
        <taxon>Eukaryota</taxon>
        <taxon>Fungi</taxon>
        <taxon>Dikarya</taxon>
        <taxon>Basidiomycota</taxon>
        <taxon>Agaricomycotina</taxon>
        <taxon>Agaricomycetes</taxon>
        <taxon>Agaricomycetidae</taxon>
        <taxon>Agaricales</taxon>
        <taxon>Marasmiineae</taxon>
        <taxon>Omphalotaceae</taxon>
        <taxon>Lentinula</taxon>
    </lineage>
</organism>
<protein>
    <submittedName>
        <fullName evidence="1">Uncharacterized protein</fullName>
    </submittedName>
</protein>
<accession>A0ACC1TNK9</accession>
<feature type="non-terminal residue" evidence="1">
    <location>
        <position position="1"/>
    </location>
</feature>